<comment type="caution">
    <text evidence="1">The sequence shown here is derived from an EMBL/GenBank/DDBJ whole genome shotgun (WGS) entry which is preliminary data.</text>
</comment>
<sequence length="129" mass="14760">MPEKQEALPELPKSSGKPIKYTVGHYRNKEVSHEDFVKWFTHEHLPAVLSLFKKHNISKYTLDMGGLDAVLEYWLHDLNDLKALVADPDWAAKAVEDEDKCCDLSRSRVHIGFDTPYLLESGEVINLPK</sequence>
<evidence type="ECO:0000313" key="2">
    <source>
        <dbReference type="Proteomes" id="UP000283895"/>
    </source>
</evidence>
<dbReference type="Gene3D" id="3.30.70.100">
    <property type="match status" value="1"/>
</dbReference>
<protein>
    <submittedName>
        <fullName evidence="1">Uncharacterized protein</fullName>
    </submittedName>
</protein>
<dbReference type="STRING" id="356882.A0A423X9M4"/>
<keyword evidence="2" id="KW-1185">Reference proteome</keyword>
<organism evidence="1 2">
    <name type="scientific">Cytospora schulzeri</name>
    <dbReference type="NCBI Taxonomy" id="448051"/>
    <lineage>
        <taxon>Eukaryota</taxon>
        <taxon>Fungi</taxon>
        <taxon>Dikarya</taxon>
        <taxon>Ascomycota</taxon>
        <taxon>Pezizomycotina</taxon>
        <taxon>Sordariomycetes</taxon>
        <taxon>Sordariomycetidae</taxon>
        <taxon>Diaporthales</taxon>
        <taxon>Cytosporaceae</taxon>
        <taxon>Cytospora</taxon>
    </lineage>
</organism>
<dbReference type="OrthoDB" id="3454835at2759"/>
<dbReference type="GO" id="GO:0016491">
    <property type="term" value="F:oxidoreductase activity"/>
    <property type="evidence" value="ECO:0007669"/>
    <property type="project" value="InterPro"/>
</dbReference>
<accession>A0A423X9M4</accession>
<dbReference type="InterPro" id="IPR011008">
    <property type="entry name" value="Dimeric_a/b-barrel"/>
</dbReference>
<dbReference type="AlphaFoldDB" id="A0A423X9M4"/>
<evidence type="ECO:0000313" key="1">
    <source>
        <dbReference type="EMBL" id="ROW12543.1"/>
    </source>
</evidence>
<proteinExistence type="predicted"/>
<name>A0A423X9M4_9PEZI</name>
<gene>
    <name evidence="1" type="ORF">VMCG_00504</name>
</gene>
<dbReference type="Proteomes" id="UP000283895">
    <property type="component" value="Unassembled WGS sequence"/>
</dbReference>
<reference evidence="1 2" key="1">
    <citation type="submission" date="2015-09" db="EMBL/GenBank/DDBJ databases">
        <title>Host preference determinants of Valsa canker pathogens revealed by comparative genomics.</title>
        <authorList>
            <person name="Yin Z."/>
            <person name="Huang L."/>
        </authorList>
    </citation>
    <scope>NUCLEOTIDE SEQUENCE [LARGE SCALE GENOMIC DNA]</scope>
    <source>
        <strain evidence="1 2">03-1</strain>
    </source>
</reference>
<dbReference type="SUPFAM" id="SSF54909">
    <property type="entry name" value="Dimeric alpha+beta barrel"/>
    <property type="match status" value="1"/>
</dbReference>
<dbReference type="EMBL" id="LKEA01000001">
    <property type="protein sequence ID" value="ROW12543.1"/>
    <property type="molecule type" value="Genomic_DNA"/>
</dbReference>